<dbReference type="Proteomes" id="UP000005475">
    <property type="component" value="Unassembled WGS sequence"/>
</dbReference>
<reference evidence="4" key="2">
    <citation type="submission" date="2007-04" db="EMBL/GenBank/DDBJ databases">
        <title>Draft genome sequence of Bacteroides ovatus (ATCC 8483).</title>
        <authorList>
            <person name="Sudarsanam P."/>
            <person name="Ley R."/>
            <person name="Guruge J."/>
            <person name="Turnbaugh P.J."/>
            <person name="Mahowald M."/>
            <person name="Liep D."/>
            <person name="Gordon J."/>
        </authorList>
    </citation>
    <scope>NUCLEOTIDE SEQUENCE [LARGE SCALE GENOMIC DNA]</scope>
    <source>
        <strain evidence="4">ATCC 8483 / DSM 1896 / JCM 5824 / BCRC 10623 / CCUG 4943 / NCTC 11153</strain>
    </source>
</reference>
<sequence>MYIFALYLLIHKLMKQTNLKYLMIGVLTIASISCMDKERDLSWERRHMPKEAYFDFNMTQAVALDINYCFKSENYRVLFNIYEQDPIEYSADGSVSQKDIEPIYRAVTDEKGKFSGEMNIPADLSEVWLSSDYLATVSPLKLTIDDSRRLSFNQDAYIATLRSQTASKTRGVTVNQHTYLKEWHVLPNADWDDSGRPTNLEPKINIPPADVLYNIKYVFRKVTVKDESGKSKVMNISQNYPEFFDGSIKMTSDIPIVNPTEVSLVFINSSAAWYNTVGYYTYPTNNPPQSTSDIKQIIAFPNTSPVYKTLGVGALVCGEEIKLKYWNEETQEYEDKFPAGVTIGWCLQGMGFKSKLTSETDKDKVGDIIKGMGARYSTRNLNTNNTQRTVSLRDSKSGQIVAVGFEDNIDFDYADAIFYIHTSEKNAIDPILPPLPEDPEAIPEQYKISYSGTLAFEDLWAKLGDYDMNDVMVKYTSTMTRNALDNRIYEIEDKFILQHCGGYLQNGFGYQLHKLSNSNVKSVKITGPDASGLSSSIYMEGKETEPGQSHPTILLYDDMTKFKNITDESKKEYTVTITLDGASEKEVVPPYNPFIFISSNEGRGKELHLINYPPTDKADLSLLGTGKDIYRPEEGMYYVSADLMPFAINMPVSNLPVPEEGKRIDQSYPKFSGWVSSNGKQNKDWYK</sequence>
<dbReference type="InterPro" id="IPR032295">
    <property type="entry name" value="DUF4842"/>
</dbReference>
<dbReference type="EMBL" id="AAXF02000047">
    <property type="protein sequence ID" value="EDO12186.1"/>
    <property type="molecule type" value="Genomic_DNA"/>
</dbReference>
<name>A0AAN3D8G2_BACO1</name>
<dbReference type="Pfam" id="PF13448">
    <property type="entry name" value="DUF4114"/>
    <property type="match status" value="1"/>
</dbReference>
<comment type="caution">
    <text evidence="3">The sequence shown here is derived from an EMBL/GenBank/DDBJ whole genome shotgun (WGS) entry which is preliminary data.</text>
</comment>
<dbReference type="Pfam" id="PF16130">
    <property type="entry name" value="DUF4842"/>
    <property type="match status" value="1"/>
</dbReference>
<dbReference type="InterPro" id="IPR031025">
    <property type="entry name" value="LruC_dom"/>
</dbReference>
<evidence type="ECO:0000259" key="1">
    <source>
        <dbReference type="Pfam" id="PF13448"/>
    </source>
</evidence>
<dbReference type="InterPro" id="IPR025193">
    <property type="entry name" value="DUF4114"/>
</dbReference>
<proteinExistence type="predicted"/>
<organism evidence="3 4">
    <name type="scientific">Bacteroides ovatus (strain ATCC 8483 / DSM 1896 / JCM 5824 / BCRC 10623 / CCUG 4943 / NCTC 11153)</name>
    <dbReference type="NCBI Taxonomy" id="411476"/>
    <lineage>
        <taxon>Bacteria</taxon>
        <taxon>Pseudomonadati</taxon>
        <taxon>Bacteroidota</taxon>
        <taxon>Bacteroidia</taxon>
        <taxon>Bacteroidales</taxon>
        <taxon>Bacteroidaceae</taxon>
        <taxon>Bacteroides</taxon>
    </lineage>
</organism>
<protein>
    <recommendedName>
        <fullName evidence="5">LruC domain-containing protein</fullName>
    </recommendedName>
</protein>
<reference evidence="3 4" key="1">
    <citation type="submission" date="2007-03" db="EMBL/GenBank/DDBJ databases">
        <authorList>
            <person name="Fulton L."/>
            <person name="Clifton S."/>
            <person name="Fulton B."/>
            <person name="Xu J."/>
            <person name="Minx P."/>
            <person name="Pepin K.H."/>
            <person name="Johnson M."/>
            <person name="Thiruvilangam P."/>
            <person name="Bhonagiri V."/>
            <person name="Nash W.E."/>
            <person name="Mardis E.R."/>
            <person name="Wilson R.K."/>
        </authorList>
    </citation>
    <scope>NUCLEOTIDE SEQUENCE [LARGE SCALE GENOMIC DNA]</scope>
    <source>
        <strain evidence="4">ATCC 8483 / DSM 1896 / JCM 5824 / BCRC 10623 / CCUG 4943 / NCTC 11153</strain>
    </source>
</reference>
<feature type="domain" description="DUF4842" evidence="2">
    <location>
        <begin position="486"/>
        <end position="686"/>
    </location>
</feature>
<accession>A0AAN3D8G2</accession>
<evidence type="ECO:0000313" key="3">
    <source>
        <dbReference type="EMBL" id="EDO12186.1"/>
    </source>
</evidence>
<feature type="domain" description="DUF4114" evidence="1">
    <location>
        <begin position="337"/>
        <end position="421"/>
    </location>
</feature>
<evidence type="ECO:0008006" key="5">
    <source>
        <dbReference type="Google" id="ProtNLM"/>
    </source>
</evidence>
<dbReference type="NCBIfam" id="TIGR04456">
    <property type="entry name" value="LruC_dom"/>
    <property type="match status" value="1"/>
</dbReference>
<gene>
    <name evidence="3" type="ORF">BACOVA_02075</name>
</gene>
<evidence type="ECO:0000313" key="4">
    <source>
        <dbReference type="Proteomes" id="UP000005475"/>
    </source>
</evidence>
<evidence type="ECO:0000259" key="2">
    <source>
        <dbReference type="Pfam" id="PF16130"/>
    </source>
</evidence>
<dbReference type="AlphaFoldDB" id="A0AAN3D8G2"/>